<accession>A0A1G6MJM5</accession>
<keyword evidence="3" id="KW-1185">Reference proteome</keyword>
<gene>
    <name evidence="2" type="ORF">SAMN04488112_11015</name>
</gene>
<organism evidence="2 3">
    <name type="scientific">Melghirimyces thermohalophilus</name>
    <dbReference type="NCBI Taxonomy" id="1236220"/>
    <lineage>
        <taxon>Bacteria</taxon>
        <taxon>Bacillati</taxon>
        <taxon>Bacillota</taxon>
        <taxon>Bacilli</taxon>
        <taxon>Bacillales</taxon>
        <taxon>Thermoactinomycetaceae</taxon>
        <taxon>Melghirimyces</taxon>
    </lineage>
</organism>
<keyword evidence="1" id="KW-0812">Transmembrane</keyword>
<sequence length="94" mass="11090">MFQTKNGVALVVALALLFFAVPRLPVSDDFGMPSLFAYSWLTFACLVIAANFRKVLQLDREKQRQDERMRRERWLESNRRRRTVGSISRYQHRG</sequence>
<dbReference type="RefSeq" id="WP_091569811.1">
    <property type="nucleotide sequence ID" value="NZ_FMZA01000010.1"/>
</dbReference>
<dbReference type="AlphaFoldDB" id="A0A1G6MJM5"/>
<proteinExistence type="predicted"/>
<keyword evidence="1" id="KW-1133">Transmembrane helix</keyword>
<dbReference type="Proteomes" id="UP000199387">
    <property type="component" value="Unassembled WGS sequence"/>
</dbReference>
<reference evidence="2 3" key="1">
    <citation type="submission" date="2016-10" db="EMBL/GenBank/DDBJ databases">
        <authorList>
            <person name="de Groot N.N."/>
        </authorList>
    </citation>
    <scope>NUCLEOTIDE SEQUENCE [LARGE SCALE GENOMIC DNA]</scope>
    <source>
        <strain evidence="2 3">DSM 45514</strain>
    </source>
</reference>
<protein>
    <submittedName>
        <fullName evidence="2">Uncharacterized protein</fullName>
    </submittedName>
</protein>
<dbReference type="STRING" id="1236220.SAMN04488112_11015"/>
<name>A0A1G6MJM5_9BACL</name>
<keyword evidence="1" id="KW-0472">Membrane</keyword>
<evidence type="ECO:0000313" key="3">
    <source>
        <dbReference type="Proteomes" id="UP000199387"/>
    </source>
</evidence>
<evidence type="ECO:0000313" key="2">
    <source>
        <dbReference type="EMBL" id="SDC55733.1"/>
    </source>
</evidence>
<feature type="transmembrane region" description="Helical" evidence="1">
    <location>
        <begin position="37"/>
        <end position="56"/>
    </location>
</feature>
<evidence type="ECO:0000256" key="1">
    <source>
        <dbReference type="SAM" id="Phobius"/>
    </source>
</evidence>
<dbReference type="EMBL" id="FMZA01000010">
    <property type="protein sequence ID" value="SDC55733.1"/>
    <property type="molecule type" value="Genomic_DNA"/>
</dbReference>
<dbReference type="OrthoDB" id="2969610at2"/>